<evidence type="ECO:0000313" key="9">
    <source>
        <dbReference type="EMBL" id="KAI3953756.1"/>
    </source>
</evidence>
<dbReference type="GO" id="GO:0005819">
    <property type="term" value="C:spindle"/>
    <property type="evidence" value="ECO:0007669"/>
    <property type="project" value="InterPro"/>
</dbReference>
<proteinExistence type="inferred from homology"/>
<gene>
    <name evidence="9" type="ORF">MKW98_017580</name>
</gene>
<feature type="region of interest" description="Disordered" evidence="7">
    <location>
        <begin position="232"/>
        <end position="266"/>
    </location>
</feature>
<organism evidence="9 10">
    <name type="scientific">Papaver atlanticum</name>
    <dbReference type="NCBI Taxonomy" id="357466"/>
    <lineage>
        <taxon>Eukaryota</taxon>
        <taxon>Viridiplantae</taxon>
        <taxon>Streptophyta</taxon>
        <taxon>Embryophyta</taxon>
        <taxon>Tracheophyta</taxon>
        <taxon>Spermatophyta</taxon>
        <taxon>Magnoliopsida</taxon>
        <taxon>Ranunculales</taxon>
        <taxon>Papaveraceae</taxon>
        <taxon>Papaveroideae</taxon>
        <taxon>Papaver</taxon>
    </lineage>
</organism>
<evidence type="ECO:0000256" key="7">
    <source>
        <dbReference type="SAM" id="MobiDB-lite"/>
    </source>
</evidence>
<evidence type="ECO:0000256" key="3">
    <source>
        <dbReference type="ARBA" id="ARBA00022490"/>
    </source>
</evidence>
<name>A0AAD4TEQ6_9MAGN</name>
<keyword evidence="4" id="KW-0493">Microtubule</keyword>
<feature type="region of interest" description="Disordered" evidence="7">
    <location>
        <begin position="301"/>
        <end position="351"/>
    </location>
</feature>
<evidence type="ECO:0000313" key="10">
    <source>
        <dbReference type="Proteomes" id="UP001202328"/>
    </source>
</evidence>
<dbReference type="GO" id="GO:0005880">
    <property type="term" value="C:nuclear microtubule"/>
    <property type="evidence" value="ECO:0007669"/>
    <property type="project" value="TreeGrafter"/>
</dbReference>
<feature type="compositionally biased region" description="Polar residues" evidence="7">
    <location>
        <begin position="165"/>
        <end position="181"/>
    </location>
</feature>
<keyword evidence="5" id="KW-0206">Cytoskeleton</keyword>
<feature type="domain" description="TPX2 C-terminal" evidence="8">
    <location>
        <begin position="414"/>
        <end position="488"/>
    </location>
</feature>
<comment type="similarity">
    <text evidence="2">Belongs to the TPX2 family.</text>
</comment>
<protein>
    <recommendedName>
        <fullName evidence="8">TPX2 C-terminal domain-containing protein</fullName>
    </recommendedName>
</protein>
<comment type="caution">
    <text evidence="9">The sequence shown here is derived from an EMBL/GenBank/DDBJ whole genome shotgun (WGS) entry which is preliminary data.</text>
</comment>
<dbReference type="Proteomes" id="UP001202328">
    <property type="component" value="Unassembled WGS sequence"/>
</dbReference>
<dbReference type="GO" id="GO:0090307">
    <property type="term" value="P:mitotic spindle assembly"/>
    <property type="evidence" value="ECO:0007669"/>
    <property type="project" value="TreeGrafter"/>
</dbReference>
<keyword evidence="10" id="KW-1185">Reference proteome</keyword>
<dbReference type="InterPro" id="IPR027329">
    <property type="entry name" value="TPX2_C"/>
</dbReference>
<dbReference type="GO" id="GO:0060236">
    <property type="term" value="P:regulation of mitotic spindle organization"/>
    <property type="evidence" value="ECO:0007669"/>
    <property type="project" value="InterPro"/>
</dbReference>
<reference evidence="9" key="1">
    <citation type="submission" date="2022-04" db="EMBL/GenBank/DDBJ databases">
        <title>A functionally conserved STORR gene fusion in Papaver species that diverged 16.8 million years ago.</title>
        <authorList>
            <person name="Catania T."/>
        </authorList>
    </citation>
    <scope>NUCLEOTIDE SEQUENCE</scope>
    <source>
        <strain evidence="9">S-188037</strain>
    </source>
</reference>
<evidence type="ECO:0000256" key="1">
    <source>
        <dbReference type="ARBA" id="ARBA00004245"/>
    </source>
</evidence>
<evidence type="ECO:0000256" key="2">
    <source>
        <dbReference type="ARBA" id="ARBA00005885"/>
    </source>
</evidence>
<dbReference type="InterPro" id="IPR009675">
    <property type="entry name" value="TPX2_fam"/>
</dbReference>
<dbReference type="PANTHER" id="PTHR14326">
    <property type="entry name" value="TARGETING PROTEIN FOR XKLP2"/>
    <property type="match status" value="1"/>
</dbReference>
<dbReference type="EMBL" id="JAJJMB010002020">
    <property type="protein sequence ID" value="KAI3953756.1"/>
    <property type="molecule type" value="Genomic_DNA"/>
</dbReference>
<keyword evidence="6" id="KW-0175">Coiled coil</keyword>
<evidence type="ECO:0000256" key="5">
    <source>
        <dbReference type="ARBA" id="ARBA00023212"/>
    </source>
</evidence>
<feature type="compositionally biased region" description="Low complexity" evidence="7">
    <location>
        <begin position="301"/>
        <end position="315"/>
    </location>
</feature>
<feature type="compositionally biased region" description="Basic and acidic residues" evidence="7">
    <location>
        <begin position="236"/>
        <end position="249"/>
    </location>
</feature>
<dbReference type="GO" id="GO:0008017">
    <property type="term" value="F:microtubule binding"/>
    <property type="evidence" value="ECO:0007669"/>
    <property type="project" value="TreeGrafter"/>
</dbReference>
<feature type="region of interest" description="Disordered" evidence="7">
    <location>
        <begin position="1"/>
        <end position="40"/>
    </location>
</feature>
<accession>A0AAD4TEQ6</accession>
<evidence type="ECO:0000259" key="8">
    <source>
        <dbReference type="Pfam" id="PF06886"/>
    </source>
</evidence>
<feature type="region of interest" description="Disordered" evidence="7">
    <location>
        <begin position="165"/>
        <end position="197"/>
    </location>
</feature>
<evidence type="ECO:0000256" key="4">
    <source>
        <dbReference type="ARBA" id="ARBA00022701"/>
    </source>
</evidence>
<comment type="subcellular location">
    <subcellularLocation>
        <location evidence="1">Cytoplasm</location>
        <location evidence="1">Cytoskeleton</location>
    </subcellularLocation>
</comment>
<keyword evidence="3" id="KW-0963">Cytoplasm</keyword>
<dbReference type="GO" id="GO:0030295">
    <property type="term" value="F:protein kinase activator activity"/>
    <property type="evidence" value="ECO:0007669"/>
    <property type="project" value="TreeGrafter"/>
</dbReference>
<dbReference type="PANTHER" id="PTHR14326:SF58">
    <property type="entry name" value="TPX2 (TARGETING PROTEIN FOR XKLP2) PROTEIN FAMILY"/>
    <property type="match status" value="1"/>
</dbReference>
<feature type="compositionally biased region" description="Polar residues" evidence="7">
    <location>
        <begin position="13"/>
        <end position="36"/>
    </location>
</feature>
<dbReference type="AlphaFoldDB" id="A0AAD4TEQ6"/>
<dbReference type="Pfam" id="PF06886">
    <property type="entry name" value="TPX2"/>
    <property type="match status" value="1"/>
</dbReference>
<feature type="coiled-coil region" evidence="6">
    <location>
        <begin position="431"/>
        <end position="463"/>
    </location>
</feature>
<sequence length="515" mass="59044">MSTPVKSPKPSRSENSNPNQCALTSPLQKKSPSICNKSEKPKKFGLKSLLNVSPRNKIQERKFVVAKKNPKKISTSTSEVTCKCKDKKKMDDNLKKCPCIAYQTLRASQEDFFRNRSLSVQESVDVHESEESKRVAEIEEEEEKKLNEFLSGEDEIEEEVKTLETLESNGDSLNSPIIQQSEDFEGENEMGSSKIKRRRAKVLEEARSSVPDLGSGKVQHLVKAFESLRFIPKRSTQKEGGEEGEGKEKEEEEEDVKKQMKWALPGIHQPKILSEKKFSTDSFCPADKFSFKLGKFDIGSSVSSSYDSSQGSRNSTGGGRRSRRNSSDSSGASGVRRWKKKQQLKVTSQKPFKLRTEQRGKHKEEVFVKKVQEMFTEEEKQRIPIAQGLPWTTDEPEHLIKPPVKDITRPIDLKLHSDVRAVERADFDTQVAEKLSLLEQYRMEKDRLQKLEEEEEVKRLRKELVPRAQPMPYFDRPFIPKRSVKHPTVPKEPKFHIPHHKRIKCMSWSDVSSIC</sequence>
<evidence type="ECO:0000256" key="6">
    <source>
        <dbReference type="SAM" id="Coils"/>
    </source>
</evidence>